<dbReference type="RefSeq" id="WP_349181136.1">
    <property type="nucleotide sequence ID" value="NZ_JBBNGS010000001.1"/>
</dbReference>
<dbReference type="InterPro" id="IPR043168">
    <property type="entry name" value="DegV_C"/>
</dbReference>
<proteinExistence type="predicted"/>
<dbReference type="InterPro" id="IPR003797">
    <property type="entry name" value="DegV"/>
</dbReference>
<dbReference type="SUPFAM" id="SSF82549">
    <property type="entry name" value="DAK1/DegV-like"/>
    <property type="match status" value="1"/>
</dbReference>
<accession>A0ABV1ID19</accession>
<dbReference type="Gene3D" id="3.30.1180.10">
    <property type="match status" value="1"/>
</dbReference>
<gene>
    <name evidence="2" type="ORF">AAAT05_00190</name>
</gene>
<dbReference type="Proteomes" id="UP001478817">
    <property type="component" value="Unassembled WGS sequence"/>
</dbReference>
<name>A0ABV1ID19_9ACTN</name>
<reference evidence="2 3" key="1">
    <citation type="submission" date="2024-04" db="EMBL/GenBank/DDBJ databases">
        <title>Human intestinal bacterial collection.</title>
        <authorList>
            <person name="Pauvert C."/>
            <person name="Hitch T.C.A."/>
            <person name="Clavel T."/>
        </authorList>
    </citation>
    <scope>NUCLEOTIDE SEQUENCE [LARGE SCALE GENOMIC DNA]</scope>
    <source>
        <strain evidence="2 3">CLA-AA-H197</strain>
    </source>
</reference>
<dbReference type="EMBL" id="JBBNGS010000001">
    <property type="protein sequence ID" value="MEQ2636773.1"/>
    <property type="molecule type" value="Genomic_DNA"/>
</dbReference>
<evidence type="ECO:0000313" key="2">
    <source>
        <dbReference type="EMBL" id="MEQ2636773.1"/>
    </source>
</evidence>
<dbReference type="PANTHER" id="PTHR33434">
    <property type="entry name" value="DEGV DOMAIN-CONTAINING PROTEIN DR_1986-RELATED"/>
    <property type="match status" value="1"/>
</dbReference>
<dbReference type="InterPro" id="IPR050270">
    <property type="entry name" value="DegV_domain_contain"/>
</dbReference>
<evidence type="ECO:0000256" key="1">
    <source>
        <dbReference type="ARBA" id="ARBA00023121"/>
    </source>
</evidence>
<dbReference type="PROSITE" id="PS51482">
    <property type="entry name" value="DEGV"/>
    <property type="match status" value="1"/>
</dbReference>
<keyword evidence="3" id="KW-1185">Reference proteome</keyword>
<evidence type="ECO:0000313" key="3">
    <source>
        <dbReference type="Proteomes" id="UP001478817"/>
    </source>
</evidence>
<dbReference type="Gene3D" id="3.40.50.10170">
    <property type="match status" value="1"/>
</dbReference>
<dbReference type="NCBIfam" id="TIGR00762">
    <property type="entry name" value="DegV"/>
    <property type="match status" value="1"/>
</dbReference>
<comment type="caution">
    <text evidence="2">The sequence shown here is derived from an EMBL/GenBank/DDBJ whole genome shotgun (WGS) entry which is preliminary data.</text>
</comment>
<organism evidence="2 3">
    <name type="scientific">Paratractidigestivibacter faecalis</name>
    <dbReference type="NCBI Taxonomy" id="2292441"/>
    <lineage>
        <taxon>Bacteria</taxon>
        <taxon>Bacillati</taxon>
        <taxon>Actinomycetota</taxon>
        <taxon>Coriobacteriia</taxon>
        <taxon>Coriobacteriales</taxon>
        <taxon>Atopobiaceae</taxon>
        <taxon>Paratractidigestivibacter</taxon>
    </lineage>
</organism>
<dbReference type="PANTHER" id="PTHR33434:SF2">
    <property type="entry name" value="FATTY ACID-BINDING PROTEIN TM_1468"/>
    <property type="match status" value="1"/>
</dbReference>
<sequence length="294" mass="32349">MSDYVLSCCSTADVTRELLEERGIAYAYFNYQLDGQMLKDDFGQTNSPAQLYSKMLAGADAKTSQVNVGEYVAHFEKFLTQGKDVLHVTLSSGISGTYVSACAARDQLAEKYPDRKVVIVDSLCASAGYGLLMDRLADLRDTGMDIDELAAWAEEHRLEVQHWFFSSNLTFFIRGGRISKAAGLVGGLLKICPIMDVEPDGSLAVKEKIRSKSRAIARDLQKMEELAQGGRNYTGKVFISQSECLVDAEELAHRVETTFPHIDGPVRIYPIGATIGCHTGPGTVALFFWGKPRE</sequence>
<dbReference type="Pfam" id="PF02645">
    <property type="entry name" value="DegV"/>
    <property type="match status" value="1"/>
</dbReference>
<keyword evidence="1" id="KW-0446">Lipid-binding</keyword>
<protein>
    <submittedName>
        <fullName evidence="2">DegV family protein</fullName>
    </submittedName>
</protein>